<gene>
    <name evidence="1" type="ORF">EEDITHA_LOCUS19835</name>
</gene>
<accession>A0AAU9V772</accession>
<evidence type="ECO:0000313" key="1">
    <source>
        <dbReference type="EMBL" id="CAH2105595.1"/>
    </source>
</evidence>
<dbReference type="EMBL" id="CAKOGL010000028">
    <property type="protein sequence ID" value="CAH2105595.1"/>
    <property type="molecule type" value="Genomic_DNA"/>
</dbReference>
<protein>
    <submittedName>
        <fullName evidence="1">Uncharacterized protein</fullName>
    </submittedName>
</protein>
<dbReference type="Proteomes" id="UP001153954">
    <property type="component" value="Unassembled WGS sequence"/>
</dbReference>
<comment type="caution">
    <text evidence="1">The sequence shown here is derived from an EMBL/GenBank/DDBJ whole genome shotgun (WGS) entry which is preliminary data.</text>
</comment>
<keyword evidence="2" id="KW-1185">Reference proteome</keyword>
<organism evidence="1 2">
    <name type="scientific">Euphydryas editha</name>
    <name type="common">Edith's checkerspot</name>
    <dbReference type="NCBI Taxonomy" id="104508"/>
    <lineage>
        <taxon>Eukaryota</taxon>
        <taxon>Metazoa</taxon>
        <taxon>Ecdysozoa</taxon>
        <taxon>Arthropoda</taxon>
        <taxon>Hexapoda</taxon>
        <taxon>Insecta</taxon>
        <taxon>Pterygota</taxon>
        <taxon>Neoptera</taxon>
        <taxon>Endopterygota</taxon>
        <taxon>Lepidoptera</taxon>
        <taxon>Glossata</taxon>
        <taxon>Ditrysia</taxon>
        <taxon>Papilionoidea</taxon>
        <taxon>Nymphalidae</taxon>
        <taxon>Nymphalinae</taxon>
        <taxon>Euphydryas</taxon>
    </lineage>
</organism>
<proteinExistence type="predicted"/>
<dbReference type="AlphaFoldDB" id="A0AAU9V772"/>
<name>A0AAU9V772_EUPED</name>
<sequence length="82" mass="9685">MYLLRIPVSNVIIRKSKSLLLNTCLLWNVEELVWVEWTDPITWQSELIYSRRRRGVALALTCKRVQSDARILRQCSVKKVNI</sequence>
<reference evidence="1" key="1">
    <citation type="submission" date="2022-03" db="EMBL/GenBank/DDBJ databases">
        <authorList>
            <person name="Tunstrom K."/>
        </authorList>
    </citation>
    <scope>NUCLEOTIDE SEQUENCE</scope>
</reference>
<evidence type="ECO:0000313" key="2">
    <source>
        <dbReference type="Proteomes" id="UP001153954"/>
    </source>
</evidence>